<evidence type="ECO:0000256" key="7">
    <source>
        <dbReference type="ARBA" id="ARBA00023136"/>
    </source>
</evidence>
<keyword evidence="4 8" id="KW-0812">Transmembrane</keyword>
<evidence type="ECO:0000256" key="4">
    <source>
        <dbReference type="ARBA" id="ARBA00022692"/>
    </source>
</evidence>
<feature type="transmembrane region" description="Helical" evidence="8">
    <location>
        <begin position="385"/>
        <end position="403"/>
    </location>
</feature>
<feature type="transmembrane region" description="Helical" evidence="8">
    <location>
        <begin position="454"/>
        <end position="474"/>
    </location>
</feature>
<reference evidence="10 11" key="1">
    <citation type="submission" date="2023-01" db="EMBL/GenBank/DDBJ databases">
        <title>Novel diversity within Roseofilum (Cyanobacteria; Desertifilaceae) from marine benthic mats with descriptions of four novel species.</title>
        <authorList>
            <person name="Wang Y."/>
            <person name="Berthold D.E."/>
            <person name="Hu J."/>
            <person name="Lefler F.W."/>
            <person name="Laughinghouse H.D. IV."/>
        </authorList>
    </citation>
    <scope>NUCLEOTIDE SEQUENCE [LARGE SCALE GENOMIC DNA]</scope>
    <source>
        <strain evidence="10 11">BLCC-M91</strain>
    </source>
</reference>
<comment type="similarity">
    <text evidence="2 8">Belongs to the major facilitator superfamily. Nitrate/nitrite porter (TC 2.A.1.8) family.</text>
</comment>
<feature type="transmembrane region" description="Helical" evidence="8">
    <location>
        <begin position="12"/>
        <end position="32"/>
    </location>
</feature>
<evidence type="ECO:0000256" key="3">
    <source>
        <dbReference type="ARBA" id="ARBA00022448"/>
    </source>
</evidence>
<dbReference type="SUPFAM" id="SSF103473">
    <property type="entry name" value="MFS general substrate transporter"/>
    <property type="match status" value="1"/>
</dbReference>
<evidence type="ECO:0000256" key="5">
    <source>
        <dbReference type="ARBA" id="ARBA00022989"/>
    </source>
</evidence>
<feature type="transmembrane region" description="Helical" evidence="8">
    <location>
        <begin position="221"/>
        <end position="242"/>
    </location>
</feature>
<evidence type="ECO:0000259" key="9">
    <source>
        <dbReference type="PROSITE" id="PS50850"/>
    </source>
</evidence>
<keyword evidence="3 8" id="KW-0813">Transport</keyword>
<accession>A0ABT7BFN2</accession>
<dbReference type="InterPro" id="IPR004737">
    <property type="entry name" value="NO3_transporter_NarK/NarU-like"/>
</dbReference>
<dbReference type="NCBIfam" id="TIGR00886">
    <property type="entry name" value="2A0108"/>
    <property type="match status" value="1"/>
</dbReference>
<evidence type="ECO:0000256" key="2">
    <source>
        <dbReference type="ARBA" id="ARBA00008432"/>
    </source>
</evidence>
<feature type="transmembrane region" description="Helical" evidence="8">
    <location>
        <begin position="147"/>
        <end position="167"/>
    </location>
</feature>
<feature type="domain" description="Major facilitator superfamily (MFS) profile" evidence="9">
    <location>
        <begin position="14"/>
        <end position="478"/>
    </location>
</feature>
<dbReference type="PROSITE" id="PS50850">
    <property type="entry name" value="MFS"/>
    <property type="match status" value="1"/>
</dbReference>
<dbReference type="CDD" id="cd17341">
    <property type="entry name" value="MFS_NRT2_like"/>
    <property type="match status" value="1"/>
</dbReference>
<feature type="transmembrane region" description="Helical" evidence="8">
    <location>
        <begin position="173"/>
        <end position="193"/>
    </location>
</feature>
<evidence type="ECO:0000256" key="1">
    <source>
        <dbReference type="ARBA" id="ARBA00004651"/>
    </source>
</evidence>
<name>A0ABT7BFN2_9CYAN</name>
<evidence type="ECO:0000256" key="8">
    <source>
        <dbReference type="RuleBase" id="RU366033"/>
    </source>
</evidence>
<dbReference type="EMBL" id="JAQPOK010000029">
    <property type="protein sequence ID" value="MDJ1177984.1"/>
    <property type="molecule type" value="Genomic_DNA"/>
</dbReference>
<dbReference type="Gene3D" id="1.20.1250.20">
    <property type="entry name" value="MFS general substrate transporter like domains"/>
    <property type="match status" value="2"/>
</dbReference>
<dbReference type="Pfam" id="PF07690">
    <property type="entry name" value="MFS_1"/>
    <property type="match status" value="2"/>
</dbReference>
<feature type="transmembrane region" description="Helical" evidence="8">
    <location>
        <begin position="254"/>
        <end position="272"/>
    </location>
</feature>
<feature type="transmembrane region" description="Helical" evidence="8">
    <location>
        <begin position="52"/>
        <end position="72"/>
    </location>
</feature>
<dbReference type="InterPro" id="IPR044772">
    <property type="entry name" value="NO3_transporter"/>
</dbReference>
<dbReference type="InterPro" id="IPR036259">
    <property type="entry name" value="MFS_trans_sf"/>
</dbReference>
<dbReference type="Proteomes" id="UP001231370">
    <property type="component" value="Unassembled WGS sequence"/>
</dbReference>
<keyword evidence="6 8" id="KW-0534">Nitrate assimilation</keyword>
<keyword evidence="11" id="KW-1185">Reference proteome</keyword>
<proteinExistence type="inferred from homology"/>
<dbReference type="InterPro" id="IPR020846">
    <property type="entry name" value="MFS_dom"/>
</dbReference>
<keyword evidence="7 8" id="KW-0472">Membrane</keyword>
<keyword evidence="5 8" id="KW-1133">Transmembrane helix</keyword>
<sequence length="503" mass="54905">MLKEMWSFQGRYKILHMTWFAFFLSFVVWFNLAPLATALQEDFGLEVGQIRTLAICNVALTVPARIIIGMLLDKYGPRITYSVMLIYAAIPCIAFASAQNFSQLVISRLALSIVGAGFVIGIRMVAEWFPPKEIGLAEGIYGGWGNFGSAASAFTLPTIAAILTFGAGSIINWRLAIAGTGIIAALYGVLYFFSVQDTPPGKVYQKPKKARGLEVTTKKDFWFLMLMNVPLSGILAVLAWRLSKVGFLNTSQLYIVWTCLLGLYLFQAYNCWDVNKELMLGKKRYPAEDRYEFSQVALLELTYIVNFGSELAVVSMLPAFFEGTFGLSKQAAGMIAASYAFMNLMSRPGGGLISDRLGSRKMTMAVLTGCMGIAYLTMGRVTGGWFLPLAVMLTMLCSFFVQAGEGSTFAMVPLVKRRVTGQIAGNVGAYGNVGAVAYLTLFSLLPSGDVGNRVFFEVLGVASLIVTFLCAFFLKEPKGSFADHHEGEIEATTLPHVEPIAAE</sequence>
<protein>
    <recommendedName>
        <fullName evidence="8">Nitrate/nitrite transporter</fullName>
    </recommendedName>
</protein>
<dbReference type="RefSeq" id="WP_283761311.1">
    <property type="nucleotide sequence ID" value="NZ_JAQPOK010000029.1"/>
</dbReference>
<feature type="transmembrane region" description="Helical" evidence="8">
    <location>
        <begin position="104"/>
        <end position="126"/>
    </location>
</feature>
<feature type="transmembrane region" description="Helical" evidence="8">
    <location>
        <begin position="79"/>
        <end position="98"/>
    </location>
</feature>
<gene>
    <name evidence="10" type="ORF">PJF56_03805</name>
</gene>
<feature type="transmembrane region" description="Helical" evidence="8">
    <location>
        <begin position="423"/>
        <end position="442"/>
    </location>
</feature>
<comment type="subcellular location">
    <subcellularLocation>
        <location evidence="1 8">Cell membrane</location>
        <topology evidence="1 8">Multi-pass membrane protein</topology>
    </subcellularLocation>
</comment>
<comment type="caution">
    <text evidence="10">The sequence shown here is derived from an EMBL/GenBank/DDBJ whole genome shotgun (WGS) entry which is preliminary data.</text>
</comment>
<evidence type="ECO:0000256" key="6">
    <source>
        <dbReference type="ARBA" id="ARBA00023063"/>
    </source>
</evidence>
<evidence type="ECO:0000313" key="10">
    <source>
        <dbReference type="EMBL" id="MDJ1177984.1"/>
    </source>
</evidence>
<evidence type="ECO:0000313" key="11">
    <source>
        <dbReference type="Proteomes" id="UP001231370"/>
    </source>
</evidence>
<dbReference type="InterPro" id="IPR011701">
    <property type="entry name" value="MFS"/>
</dbReference>
<keyword evidence="8" id="KW-1003">Cell membrane</keyword>
<organism evidence="10 11">
    <name type="scientific">Roseofilum halophilum BLCC-M91</name>
    <dbReference type="NCBI Taxonomy" id="3022259"/>
    <lineage>
        <taxon>Bacteria</taxon>
        <taxon>Bacillati</taxon>
        <taxon>Cyanobacteriota</taxon>
        <taxon>Cyanophyceae</taxon>
        <taxon>Desertifilales</taxon>
        <taxon>Desertifilaceae</taxon>
        <taxon>Roseofilum</taxon>
        <taxon>Roseofilum halophilum</taxon>
    </lineage>
</organism>
<dbReference type="PANTHER" id="PTHR23515">
    <property type="entry name" value="HIGH-AFFINITY NITRATE TRANSPORTER 2.3"/>
    <property type="match status" value="1"/>
</dbReference>